<sequence>MQDLSFSFPTPHFQLGGFEFSVLIYTFRNVYAPDEAQMTVEQPGDTLWAEGKGLRWAGGQMEMPGRFEVRARICSHGIRVKTTAEIQNPGEDIRCIKVIVHGIPDGKLVNLINAQPREIPQEGLNLKYPEGWRDVGTPLVVMQTPENEMFYFRSLDEKVRDKRFVFVRTGDKLNAELIFEEAAVSMTNRIDAPEWEIGWGKNLAEIYEPHRLHVEKCYGLVPWEERTDVPGWAREISLVASIHCQHWTGYIFNDYEQVLENLKKICRQVEGKRVLAYLPGWEGRYYWKYGNYVPDERMGGKEGFRKLCDGAKELGVHVMPMFGINVVGSHFENYEEWGLPSEFRGPGGSQYGGSVDWDGSRHYDHNSNRNLNPAAPRWQNRLYGQVTGLMEEFGFDAAFFDIAAVWMNDPNHYLYDGVKQLMERFKKYNPDMLLAGEGWYDGLTACIPLLQCGHTDGVFHWHDEAYAPMFDTYARGFGHLCLGDVSRGSTGVHELGYNPIKKCPLRKGIIPTITIVDGTLEKAPDAAAEICKDANAYAELYLKESPAGSEWR</sequence>
<dbReference type="GeneID" id="93300486"/>
<organism evidence="1 2">
    <name type="scientific">Eisenbergiella tayi</name>
    <dbReference type="NCBI Taxonomy" id="1432052"/>
    <lineage>
        <taxon>Bacteria</taxon>
        <taxon>Bacillati</taxon>
        <taxon>Bacillota</taxon>
        <taxon>Clostridia</taxon>
        <taxon>Lachnospirales</taxon>
        <taxon>Lachnospiraceae</taxon>
        <taxon>Eisenbergiella</taxon>
    </lineage>
</organism>
<dbReference type="PATRIC" id="fig|1432052.3.peg.6365"/>
<dbReference type="Proteomes" id="UP000095003">
    <property type="component" value="Unassembled WGS sequence"/>
</dbReference>
<evidence type="ECO:0000313" key="2">
    <source>
        <dbReference type="Proteomes" id="UP000095003"/>
    </source>
</evidence>
<dbReference type="RefSeq" id="WP_069159323.1">
    <property type="nucleotide sequence ID" value="NZ_DBFYTC010000114.1"/>
</dbReference>
<dbReference type="Gene3D" id="3.20.20.80">
    <property type="entry name" value="Glycosidases"/>
    <property type="match status" value="1"/>
</dbReference>
<dbReference type="AlphaFoldDB" id="A0A1E3A7F9"/>
<reference evidence="1 2" key="1">
    <citation type="submission" date="2016-07" db="EMBL/GenBank/DDBJ databases">
        <title>Characterization of isolates of Eisenbergiella tayi derived from blood cultures, using whole genome sequencing.</title>
        <authorList>
            <person name="Burdz T."/>
            <person name="Wiebe D."/>
            <person name="Huynh C."/>
            <person name="Bernard K."/>
        </authorList>
    </citation>
    <scope>NUCLEOTIDE SEQUENCE [LARGE SCALE GENOMIC DNA]</scope>
    <source>
        <strain evidence="1 2">NML 120489</strain>
    </source>
</reference>
<dbReference type="EMBL" id="MCGI01000007">
    <property type="protein sequence ID" value="ODM04695.1"/>
    <property type="molecule type" value="Genomic_DNA"/>
</dbReference>
<proteinExistence type="predicted"/>
<gene>
    <name evidence="1" type="ORF">BEH84_05757</name>
</gene>
<protein>
    <submittedName>
        <fullName evidence="1">Uncharacterized protein</fullName>
    </submittedName>
</protein>
<dbReference type="InterPro" id="IPR045857">
    <property type="entry name" value="O16G_dom_2"/>
</dbReference>
<evidence type="ECO:0000313" key="1">
    <source>
        <dbReference type="EMBL" id="ODM04695.1"/>
    </source>
</evidence>
<dbReference type="SUPFAM" id="SSF51445">
    <property type="entry name" value="(Trans)glycosidases"/>
    <property type="match status" value="1"/>
</dbReference>
<name>A0A1E3A7F9_9FIRM</name>
<comment type="caution">
    <text evidence="1">The sequence shown here is derived from an EMBL/GenBank/DDBJ whole genome shotgun (WGS) entry which is preliminary data.</text>
</comment>
<accession>A0A1E3A7F9</accession>
<dbReference type="InterPro" id="IPR017853">
    <property type="entry name" value="GH"/>
</dbReference>
<dbReference type="Gene3D" id="3.90.400.10">
    <property type="entry name" value="Oligo-1,6-glucosidase, Domain 2"/>
    <property type="match status" value="1"/>
</dbReference>